<dbReference type="OrthoDB" id="9794834at2"/>
<gene>
    <name evidence="3" type="ORF">TW81_12770</name>
</gene>
<dbReference type="PANTHER" id="PTHR43236">
    <property type="entry name" value="ANTITOXIN HIGA1"/>
    <property type="match status" value="1"/>
</dbReference>
<name>A0A0F4NHI5_9VIBR</name>
<dbReference type="InterPro" id="IPR010359">
    <property type="entry name" value="IrrE_HExxH"/>
</dbReference>
<reference evidence="3 4" key="1">
    <citation type="journal article" date="2015" name="BMC Genomics">
        <title>Genome mining reveals unlocked bioactive potential of marine Gram-negative bacteria.</title>
        <authorList>
            <person name="Machado H."/>
            <person name="Sonnenschein E.C."/>
            <person name="Melchiorsen J."/>
            <person name="Gram L."/>
        </authorList>
    </citation>
    <scope>NUCLEOTIDE SEQUENCE [LARGE SCALE GENOMIC DNA]</scope>
    <source>
        <strain evidence="3 4">S2757</strain>
    </source>
</reference>
<dbReference type="PANTHER" id="PTHR43236:SF1">
    <property type="entry name" value="BLL7220 PROTEIN"/>
    <property type="match status" value="1"/>
</dbReference>
<dbReference type="AlphaFoldDB" id="A0A0F4NHI5"/>
<keyword evidence="4" id="KW-1185">Reference proteome</keyword>
<dbReference type="SUPFAM" id="SSF47413">
    <property type="entry name" value="lambda repressor-like DNA-binding domains"/>
    <property type="match status" value="1"/>
</dbReference>
<dbReference type="InterPro" id="IPR001387">
    <property type="entry name" value="Cro/C1-type_HTH"/>
</dbReference>
<dbReference type="Gene3D" id="1.10.260.40">
    <property type="entry name" value="lambda repressor-like DNA-binding domains"/>
    <property type="match status" value="1"/>
</dbReference>
<dbReference type="Proteomes" id="UP000033673">
    <property type="component" value="Unassembled WGS sequence"/>
</dbReference>
<evidence type="ECO:0000259" key="2">
    <source>
        <dbReference type="PROSITE" id="PS50943"/>
    </source>
</evidence>
<organism evidence="3 4">
    <name type="scientific">Vibrio galatheae</name>
    <dbReference type="NCBI Taxonomy" id="579748"/>
    <lineage>
        <taxon>Bacteria</taxon>
        <taxon>Pseudomonadati</taxon>
        <taxon>Pseudomonadota</taxon>
        <taxon>Gammaproteobacteria</taxon>
        <taxon>Vibrionales</taxon>
        <taxon>Vibrionaceae</taxon>
        <taxon>Vibrio</taxon>
    </lineage>
</organism>
<dbReference type="InterPro" id="IPR052345">
    <property type="entry name" value="Rad_response_metalloprotease"/>
</dbReference>
<dbReference type="STRING" id="579748.TW81_12770"/>
<evidence type="ECO:0000256" key="1">
    <source>
        <dbReference type="ARBA" id="ARBA00007227"/>
    </source>
</evidence>
<dbReference type="Pfam" id="PF06114">
    <property type="entry name" value="Peptidase_M78"/>
    <property type="match status" value="1"/>
</dbReference>
<comment type="similarity">
    <text evidence="1">Belongs to the short-chain fatty acyl-CoA assimilation regulator (ScfR) family.</text>
</comment>
<dbReference type="Pfam" id="PF01381">
    <property type="entry name" value="HTH_3"/>
    <property type="match status" value="1"/>
</dbReference>
<proteinExistence type="inferred from homology"/>
<comment type="caution">
    <text evidence="3">The sequence shown here is derived from an EMBL/GenBank/DDBJ whole genome shotgun (WGS) entry which is preliminary data.</text>
</comment>
<dbReference type="CDD" id="cd00093">
    <property type="entry name" value="HTH_XRE"/>
    <property type="match status" value="1"/>
</dbReference>
<feature type="domain" description="HTH cro/C1-type" evidence="2">
    <location>
        <begin position="7"/>
        <end position="63"/>
    </location>
</feature>
<dbReference type="SMART" id="SM00530">
    <property type="entry name" value="HTH_XRE"/>
    <property type="match status" value="1"/>
</dbReference>
<protein>
    <submittedName>
        <fullName evidence="3">XRE family transcriptional regulator</fullName>
    </submittedName>
</protein>
<dbReference type="Gene3D" id="1.10.10.2910">
    <property type="match status" value="1"/>
</dbReference>
<dbReference type="PROSITE" id="PS50943">
    <property type="entry name" value="HTH_CROC1"/>
    <property type="match status" value="1"/>
</dbReference>
<evidence type="ECO:0000313" key="4">
    <source>
        <dbReference type="Proteomes" id="UP000033673"/>
    </source>
</evidence>
<dbReference type="RefSeq" id="WP_045956118.1">
    <property type="nucleotide sequence ID" value="NZ_JXXV01000021.1"/>
</dbReference>
<accession>A0A0F4NHI5</accession>
<evidence type="ECO:0000313" key="3">
    <source>
        <dbReference type="EMBL" id="KJY82557.1"/>
    </source>
</evidence>
<sequence length="373" mass="42447">MFNPLRLKQARERRKLTKKAFADLVGVSSKTISVYESNQPLFELQEGTIESFAQCLGYPVEFFYKKSTEIISSESISYRAVTTLSSKLKLATESASINAFELSEWIDSKFSKLPKVDLPDYSHDNRHEPEAAASELRDMWGLGELAIKNIVHLLESKGIRVFSLSEDCKEVDAFSFWKGEKPFVILNQFKTPERSRFDAAHELAHLILHKHSSQNKGREAELEADRFASAFLMPRGSVLSKVRPNGNASLTDIIELKKNWHVSAMAMIRRLYDLNCLTEWQYRQLTIQANKEGYRSSEPIGLERREQSLLLEKVFASLKDRGVRRADIARELALPLDEISSLTFNNSFFNLSIVSQNSIEPHNKGGAKLSLVR</sequence>
<dbReference type="InterPro" id="IPR010982">
    <property type="entry name" value="Lambda_DNA-bd_dom_sf"/>
</dbReference>
<dbReference type="PATRIC" id="fig|579748.3.peg.2634"/>
<dbReference type="GO" id="GO:0003677">
    <property type="term" value="F:DNA binding"/>
    <property type="evidence" value="ECO:0007669"/>
    <property type="project" value="InterPro"/>
</dbReference>
<dbReference type="EMBL" id="JXXV01000021">
    <property type="protein sequence ID" value="KJY82557.1"/>
    <property type="molecule type" value="Genomic_DNA"/>
</dbReference>